<evidence type="ECO:0000256" key="2">
    <source>
        <dbReference type="ARBA" id="ARBA00022448"/>
    </source>
</evidence>
<evidence type="ECO:0000256" key="7">
    <source>
        <dbReference type="ARBA" id="ARBA00023136"/>
    </source>
</evidence>
<evidence type="ECO:0000259" key="11">
    <source>
        <dbReference type="PROSITE" id="PS50929"/>
    </source>
</evidence>
<dbReference type="Pfam" id="PF00664">
    <property type="entry name" value="ABC_membrane"/>
    <property type="match status" value="1"/>
</dbReference>
<dbReference type="CDD" id="cd18544">
    <property type="entry name" value="ABC_6TM_TmrA_like"/>
    <property type="match status" value="1"/>
</dbReference>
<name>A0A9X5E063_9CYAN</name>
<evidence type="ECO:0000256" key="6">
    <source>
        <dbReference type="ARBA" id="ARBA00022989"/>
    </source>
</evidence>
<evidence type="ECO:0000256" key="9">
    <source>
        <dbReference type="SAM" id="Phobius"/>
    </source>
</evidence>
<evidence type="ECO:0000256" key="5">
    <source>
        <dbReference type="ARBA" id="ARBA00022840"/>
    </source>
</evidence>
<accession>A0A9X5E063</accession>
<dbReference type="OrthoDB" id="544620at2"/>
<dbReference type="InterPro" id="IPR011527">
    <property type="entry name" value="ABC1_TM_dom"/>
</dbReference>
<keyword evidence="6 9" id="KW-1133">Transmembrane helix</keyword>
<dbReference type="GO" id="GO:0016887">
    <property type="term" value="F:ATP hydrolysis activity"/>
    <property type="evidence" value="ECO:0007669"/>
    <property type="project" value="InterPro"/>
</dbReference>
<dbReference type="Proteomes" id="UP000031532">
    <property type="component" value="Unassembled WGS sequence"/>
</dbReference>
<dbReference type="SUPFAM" id="SSF52540">
    <property type="entry name" value="P-loop containing nucleoside triphosphate hydrolases"/>
    <property type="match status" value="1"/>
</dbReference>
<dbReference type="Gene3D" id="3.40.50.300">
    <property type="entry name" value="P-loop containing nucleotide triphosphate hydrolases"/>
    <property type="match status" value="1"/>
</dbReference>
<dbReference type="SUPFAM" id="SSF90123">
    <property type="entry name" value="ABC transporter transmembrane region"/>
    <property type="match status" value="1"/>
</dbReference>
<feature type="domain" description="ABC transporter" evidence="10">
    <location>
        <begin position="406"/>
        <end position="639"/>
    </location>
</feature>
<evidence type="ECO:0000256" key="1">
    <source>
        <dbReference type="ARBA" id="ARBA00004651"/>
    </source>
</evidence>
<dbReference type="PROSITE" id="PS50929">
    <property type="entry name" value="ABC_TM1F"/>
    <property type="match status" value="1"/>
</dbReference>
<dbReference type="FunFam" id="3.40.50.300:FF:000287">
    <property type="entry name" value="Multidrug ABC transporter ATP-binding protein"/>
    <property type="match status" value="1"/>
</dbReference>
<comment type="caution">
    <text evidence="12">The sequence shown here is derived from an EMBL/GenBank/DDBJ whole genome shotgun (WGS) entry which is preliminary data.</text>
</comment>
<dbReference type="GO" id="GO:0005524">
    <property type="term" value="F:ATP binding"/>
    <property type="evidence" value="ECO:0007669"/>
    <property type="project" value="UniProtKB-KW"/>
</dbReference>
<keyword evidence="4" id="KW-0547">Nucleotide-binding</keyword>
<dbReference type="EMBL" id="JTJC03000001">
    <property type="protein sequence ID" value="NHC33146.1"/>
    <property type="molecule type" value="Genomic_DNA"/>
</dbReference>
<feature type="transmembrane region" description="Helical" evidence="9">
    <location>
        <begin position="36"/>
        <end position="62"/>
    </location>
</feature>
<dbReference type="InterPro" id="IPR017871">
    <property type="entry name" value="ABC_transporter-like_CS"/>
</dbReference>
<organism evidence="12 13">
    <name type="scientific">Scytonema millei VB511283</name>
    <dbReference type="NCBI Taxonomy" id="1245923"/>
    <lineage>
        <taxon>Bacteria</taxon>
        <taxon>Bacillati</taxon>
        <taxon>Cyanobacteriota</taxon>
        <taxon>Cyanophyceae</taxon>
        <taxon>Nostocales</taxon>
        <taxon>Scytonemataceae</taxon>
        <taxon>Scytonema</taxon>
    </lineage>
</organism>
<dbReference type="SMART" id="SM00382">
    <property type="entry name" value="AAA"/>
    <property type="match status" value="1"/>
</dbReference>
<dbReference type="GO" id="GO:0005886">
    <property type="term" value="C:plasma membrane"/>
    <property type="evidence" value="ECO:0007669"/>
    <property type="project" value="UniProtKB-SubCell"/>
</dbReference>
<dbReference type="RefSeq" id="WP_039714801.1">
    <property type="nucleotide sequence ID" value="NZ_JTJC03000001.1"/>
</dbReference>
<dbReference type="PANTHER" id="PTHR43394:SF1">
    <property type="entry name" value="ATP-BINDING CASSETTE SUB-FAMILY B MEMBER 10, MITOCHONDRIAL"/>
    <property type="match status" value="1"/>
</dbReference>
<dbReference type="InterPro" id="IPR003439">
    <property type="entry name" value="ABC_transporter-like_ATP-bd"/>
</dbReference>
<feature type="compositionally biased region" description="Polar residues" evidence="8">
    <location>
        <begin position="376"/>
        <end position="393"/>
    </location>
</feature>
<evidence type="ECO:0000256" key="3">
    <source>
        <dbReference type="ARBA" id="ARBA00022692"/>
    </source>
</evidence>
<feature type="transmembrane region" description="Helical" evidence="9">
    <location>
        <begin position="187"/>
        <end position="205"/>
    </location>
</feature>
<sequence length="644" mass="71867">MTISAPGNQPIRHRRRQNDWRLFLRLVSYGRRHGRLLLVSTILLVPVAIANAVQPILIGQAISLIRKEPNTYDFLKNLPLGQGLQILEGLLLLTVVVRLIFTGVQGYLVQKVGQQMTADIRNDLFAHVTSLAVRFFDRTPVGKLITRLTSDVEALGDVFTTGAIGIISDLFSMLVILVLMFQQQWQLALMLLLMLFPVTGLIIFFQQQYRKANYKAREELSLLNSTLQENISGINVVQMFRREQFNAELFRATNLNYIREVDRTIFHDSAVSATLEWVALVAVAGVLWLGGIFVLQEKLEFGVLAAFILFAQRLFDPLRQFAEKFTAIQAGFTAVERISDILDEPIEIRDPVWVGSREQGAGSRERQGGQGGQGSKLLTVNSQPSSRSVAPASTVNQLPTTQVGEIRFEHVWFAYKNDDYVIKDLDFTIRPGEKIALVGPTGAGKSSIIRLLCRLYEPSKGRILVDGVDIRDISQAELRCRMGVILQEGFIFAGDVKSNITLGDTYTFDEIRAAAENTNVAQFIEQLPQGYDTQLRERGTNLSSGQKQLLAFARAAIRNPHILVLDEATASLDVGTEAYIQDALERLLEGRTAIIIAHRLSTIRNVDRIFVLKRGELVESGTHNELLQLGGLYAGLHQLQMLGT</sequence>
<dbReference type="AlphaFoldDB" id="A0A9X5E063"/>
<feature type="transmembrane region" description="Helical" evidence="9">
    <location>
        <begin position="273"/>
        <end position="293"/>
    </location>
</feature>
<evidence type="ECO:0000256" key="8">
    <source>
        <dbReference type="SAM" id="MobiDB-lite"/>
    </source>
</evidence>
<evidence type="ECO:0000313" key="13">
    <source>
        <dbReference type="Proteomes" id="UP000031532"/>
    </source>
</evidence>
<evidence type="ECO:0000313" key="12">
    <source>
        <dbReference type="EMBL" id="NHC33146.1"/>
    </source>
</evidence>
<protein>
    <submittedName>
        <fullName evidence="12">ABC transporter ATP-binding protein</fullName>
    </submittedName>
</protein>
<feature type="domain" description="ABC transmembrane type-1" evidence="11">
    <location>
        <begin position="38"/>
        <end position="330"/>
    </location>
</feature>
<feature type="transmembrane region" description="Helical" evidence="9">
    <location>
        <begin position="82"/>
        <end position="101"/>
    </location>
</feature>
<keyword evidence="2" id="KW-0813">Transport</keyword>
<reference evidence="12 13" key="1">
    <citation type="journal article" date="2015" name="Genome Announc.">
        <title>Draft Genome Sequence of the Terrestrial Cyanobacterium Scytonema millei VB511283, Isolated from Eastern India.</title>
        <authorList>
            <person name="Sen D."/>
            <person name="Chandrababunaidu M.M."/>
            <person name="Singh D."/>
            <person name="Sanghi N."/>
            <person name="Ghorai A."/>
            <person name="Mishra G.P."/>
            <person name="Madduluri M."/>
            <person name="Adhikary S.P."/>
            <person name="Tripathy S."/>
        </authorList>
    </citation>
    <scope>NUCLEOTIDE SEQUENCE [LARGE SCALE GENOMIC DNA]</scope>
    <source>
        <strain evidence="12 13">VB511283</strain>
    </source>
</reference>
<keyword evidence="5 12" id="KW-0067">ATP-binding</keyword>
<dbReference type="Gene3D" id="1.20.1560.10">
    <property type="entry name" value="ABC transporter type 1, transmembrane domain"/>
    <property type="match status" value="2"/>
</dbReference>
<keyword evidence="13" id="KW-1185">Reference proteome</keyword>
<proteinExistence type="predicted"/>
<dbReference type="InterPro" id="IPR027417">
    <property type="entry name" value="P-loop_NTPase"/>
</dbReference>
<keyword evidence="3 9" id="KW-0812">Transmembrane</keyword>
<dbReference type="InterPro" id="IPR039421">
    <property type="entry name" value="Type_1_exporter"/>
</dbReference>
<feature type="region of interest" description="Disordered" evidence="8">
    <location>
        <begin position="359"/>
        <end position="393"/>
    </location>
</feature>
<dbReference type="PROSITE" id="PS50893">
    <property type="entry name" value="ABC_TRANSPORTER_2"/>
    <property type="match status" value="1"/>
</dbReference>
<keyword evidence="7 9" id="KW-0472">Membrane</keyword>
<evidence type="ECO:0000259" key="10">
    <source>
        <dbReference type="PROSITE" id="PS50893"/>
    </source>
</evidence>
<dbReference type="InterPro" id="IPR036640">
    <property type="entry name" value="ABC1_TM_sf"/>
</dbReference>
<dbReference type="CDD" id="cd03254">
    <property type="entry name" value="ABCC_Glucan_exporter_like"/>
    <property type="match status" value="1"/>
</dbReference>
<evidence type="ECO:0000256" key="4">
    <source>
        <dbReference type="ARBA" id="ARBA00022741"/>
    </source>
</evidence>
<dbReference type="InterPro" id="IPR003593">
    <property type="entry name" value="AAA+_ATPase"/>
</dbReference>
<comment type="subcellular location">
    <subcellularLocation>
        <location evidence="1">Cell membrane</location>
        <topology evidence="1">Multi-pass membrane protein</topology>
    </subcellularLocation>
</comment>
<gene>
    <name evidence="12" type="ORF">QH73_0000450</name>
</gene>
<dbReference type="PANTHER" id="PTHR43394">
    <property type="entry name" value="ATP-DEPENDENT PERMEASE MDL1, MITOCHONDRIAL"/>
    <property type="match status" value="1"/>
</dbReference>
<feature type="transmembrane region" description="Helical" evidence="9">
    <location>
        <begin position="158"/>
        <end position="181"/>
    </location>
</feature>
<dbReference type="Pfam" id="PF00005">
    <property type="entry name" value="ABC_tran"/>
    <property type="match status" value="1"/>
</dbReference>
<dbReference type="PROSITE" id="PS00211">
    <property type="entry name" value="ABC_TRANSPORTER_1"/>
    <property type="match status" value="1"/>
</dbReference>
<dbReference type="GO" id="GO:0015421">
    <property type="term" value="F:ABC-type oligopeptide transporter activity"/>
    <property type="evidence" value="ECO:0007669"/>
    <property type="project" value="TreeGrafter"/>
</dbReference>